<accession>A0A401ZPD3</accession>
<feature type="binding site" evidence="7">
    <location>
        <position position="164"/>
    </location>
    <ligand>
        <name>glyoxylate</name>
        <dbReference type="ChEBI" id="CHEBI:36655"/>
    </ligand>
</feature>
<feature type="binding site" evidence="7">
    <location>
        <position position="130"/>
    </location>
    <ligand>
        <name>FMN</name>
        <dbReference type="ChEBI" id="CHEBI:58210"/>
    </ligand>
</feature>
<dbReference type="SUPFAM" id="SSF51395">
    <property type="entry name" value="FMN-linked oxidoreductases"/>
    <property type="match status" value="1"/>
</dbReference>
<feature type="binding site" evidence="7">
    <location>
        <position position="128"/>
    </location>
    <ligand>
        <name>FMN</name>
        <dbReference type="ChEBI" id="CHEBI:58210"/>
    </ligand>
</feature>
<evidence type="ECO:0000256" key="6">
    <source>
        <dbReference type="PIRSR" id="PIRSR000138-1"/>
    </source>
</evidence>
<feature type="domain" description="FMN hydroxy acid dehydrogenase" evidence="8">
    <location>
        <begin position="1"/>
        <end position="355"/>
    </location>
</feature>
<dbReference type="FunFam" id="3.20.20.70:FF:000056">
    <property type="entry name" value="hydroxyacid oxidase 2"/>
    <property type="match status" value="1"/>
</dbReference>
<evidence type="ECO:0000259" key="8">
    <source>
        <dbReference type="PROSITE" id="PS51349"/>
    </source>
</evidence>
<organism evidence="9 10">
    <name type="scientific">Dictyobacter aurantiacus</name>
    <dbReference type="NCBI Taxonomy" id="1936993"/>
    <lineage>
        <taxon>Bacteria</taxon>
        <taxon>Bacillati</taxon>
        <taxon>Chloroflexota</taxon>
        <taxon>Ktedonobacteria</taxon>
        <taxon>Ktedonobacterales</taxon>
        <taxon>Dictyobacteraceae</taxon>
        <taxon>Dictyobacter</taxon>
    </lineage>
</organism>
<feature type="binding site" evidence="7">
    <location>
        <begin position="306"/>
        <end position="307"/>
    </location>
    <ligand>
        <name>FMN</name>
        <dbReference type="ChEBI" id="CHEBI:58210"/>
    </ligand>
</feature>
<name>A0A401ZPD3_9CHLR</name>
<dbReference type="PIRSF" id="PIRSF000138">
    <property type="entry name" value="Al-hdrx_acd_dh"/>
    <property type="match status" value="1"/>
</dbReference>
<dbReference type="InterPro" id="IPR008259">
    <property type="entry name" value="FMN_hydac_DH_AS"/>
</dbReference>
<dbReference type="GO" id="GO:0016491">
    <property type="term" value="F:oxidoreductase activity"/>
    <property type="evidence" value="ECO:0007669"/>
    <property type="project" value="UniProtKB-KW"/>
</dbReference>
<feature type="binding site" evidence="7">
    <location>
        <position position="255"/>
    </location>
    <ligand>
        <name>glyoxylate</name>
        <dbReference type="ChEBI" id="CHEBI:36655"/>
    </ligand>
</feature>
<feature type="binding site" evidence="7">
    <location>
        <position position="155"/>
    </location>
    <ligand>
        <name>FMN</name>
        <dbReference type="ChEBI" id="CHEBI:58210"/>
    </ligand>
</feature>
<evidence type="ECO:0000256" key="4">
    <source>
        <dbReference type="ARBA" id="ARBA00023002"/>
    </source>
</evidence>
<comment type="similarity">
    <text evidence="5">Belongs to the FMN-dependent alpha-hydroxy acid dehydrogenase family.</text>
</comment>
<comment type="caution">
    <text evidence="9">The sequence shown here is derived from an EMBL/GenBank/DDBJ whole genome shotgun (WGS) entry which is preliminary data.</text>
</comment>
<protein>
    <submittedName>
        <fullName evidence="9">Alpha-hydroxy-acid oxidizing enzyme</fullName>
    </submittedName>
</protein>
<evidence type="ECO:0000256" key="3">
    <source>
        <dbReference type="ARBA" id="ARBA00022643"/>
    </source>
</evidence>
<dbReference type="PROSITE" id="PS51349">
    <property type="entry name" value="FMN_HYDROXY_ACID_DH_2"/>
    <property type="match status" value="1"/>
</dbReference>
<evidence type="ECO:0000256" key="7">
    <source>
        <dbReference type="PIRSR" id="PIRSR000138-2"/>
    </source>
</evidence>
<dbReference type="InterPro" id="IPR037396">
    <property type="entry name" value="FMN_HAD"/>
</dbReference>
<feature type="binding site" evidence="7">
    <location>
        <position position="107"/>
    </location>
    <ligand>
        <name>FMN</name>
        <dbReference type="ChEBI" id="CHEBI:58210"/>
    </ligand>
</feature>
<dbReference type="InterPro" id="IPR013785">
    <property type="entry name" value="Aldolase_TIM"/>
</dbReference>
<feature type="binding site" evidence="7">
    <location>
        <begin position="78"/>
        <end position="80"/>
    </location>
    <ligand>
        <name>FMN</name>
        <dbReference type="ChEBI" id="CHEBI:58210"/>
    </ligand>
</feature>
<dbReference type="Pfam" id="PF01070">
    <property type="entry name" value="FMN_dh"/>
    <property type="match status" value="1"/>
</dbReference>
<dbReference type="PANTHER" id="PTHR10578:SF107">
    <property type="entry name" value="2-HYDROXYACID OXIDASE 1"/>
    <property type="match status" value="1"/>
</dbReference>
<dbReference type="InterPro" id="IPR012133">
    <property type="entry name" value="Alpha-hydoxy_acid_DH_FMN"/>
</dbReference>
<dbReference type="RefSeq" id="WP_162854204.1">
    <property type="nucleotide sequence ID" value="NZ_BIFQ01000002.1"/>
</dbReference>
<feature type="binding site" evidence="7">
    <location>
        <position position="25"/>
    </location>
    <ligand>
        <name>glyoxylate</name>
        <dbReference type="ChEBI" id="CHEBI:36655"/>
    </ligand>
</feature>
<dbReference type="PROSITE" id="PS00557">
    <property type="entry name" value="FMN_HYDROXY_ACID_DH_1"/>
    <property type="match status" value="1"/>
</dbReference>
<feature type="binding site" evidence="7">
    <location>
        <position position="252"/>
    </location>
    <ligand>
        <name>glyoxylate</name>
        <dbReference type="ChEBI" id="CHEBI:36655"/>
    </ligand>
</feature>
<feature type="binding site" evidence="7">
    <location>
        <begin position="283"/>
        <end position="287"/>
    </location>
    <ligand>
        <name>FMN</name>
        <dbReference type="ChEBI" id="CHEBI:58210"/>
    </ligand>
</feature>
<gene>
    <name evidence="9" type="ORF">KDAU_60680</name>
</gene>
<dbReference type="CDD" id="cd02809">
    <property type="entry name" value="alpha_hydroxyacid_oxid_FMN"/>
    <property type="match status" value="1"/>
</dbReference>
<feature type="binding site" evidence="7">
    <location>
        <position position="250"/>
    </location>
    <ligand>
        <name>FMN</name>
        <dbReference type="ChEBI" id="CHEBI:58210"/>
    </ligand>
</feature>
<dbReference type="Proteomes" id="UP000287224">
    <property type="component" value="Unassembled WGS sequence"/>
</dbReference>
<evidence type="ECO:0000313" key="9">
    <source>
        <dbReference type="EMBL" id="GCE08739.1"/>
    </source>
</evidence>
<dbReference type="InterPro" id="IPR000262">
    <property type="entry name" value="FMN-dep_DH"/>
</dbReference>
<dbReference type="Gene3D" id="3.20.20.70">
    <property type="entry name" value="Aldolase class I"/>
    <property type="match status" value="1"/>
</dbReference>
<sequence length="355" mass="38843">MMQPINLHDYEMLAQKRLARPVWDYYQGGSDDEISLRDNRAAFARLRLRPRVLVDVNNCNTATSVLTRELTMPILIAPTAAHGMAHSQGECETIQGADAAGSGMIVSNDATRSLEDISRVSHGLRWYQLYIRTLSEARQLVKRAEVAGYQAIVLTVDTPLLSRRERDIRNKMGSFQRTYYPGAFAGNVFNSINGSIDDDERAAYAGHTLTWDIIAWLRTHTSLPIILKGILTAEDAALAVQYGAEGIIVSNHGGRQLDGVIAPIEALPEIVAAIDGQCPIYLDGGIRRGTDVLKALALGAQAVMIGRPILWGLAVGGSEGVKHVLQILQQELRSAMVLVGSPTIKHISRSLIQWT</sequence>
<reference evidence="10" key="1">
    <citation type="submission" date="2018-12" db="EMBL/GenBank/DDBJ databases">
        <title>Tengunoibacter tsumagoiensis gen. nov., sp. nov., Dictyobacter kobayashii sp. nov., D. alpinus sp. nov., and D. joshuensis sp. nov. and description of Dictyobacteraceae fam. nov. within the order Ktedonobacterales isolated from Tengu-no-mugimeshi.</title>
        <authorList>
            <person name="Wang C.M."/>
            <person name="Zheng Y."/>
            <person name="Sakai Y."/>
            <person name="Toyoda A."/>
            <person name="Minakuchi Y."/>
            <person name="Abe K."/>
            <person name="Yokota A."/>
            <person name="Yabe S."/>
        </authorList>
    </citation>
    <scope>NUCLEOTIDE SEQUENCE [LARGE SCALE GENOMIC DNA]</scope>
    <source>
        <strain evidence="10">S-27</strain>
    </source>
</reference>
<comment type="cofactor">
    <cofactor evidence="1">
        <name>FMN</name>
        <dbReference type="ChEBI" id="CHEBI:58210"/>
    </cofactor>
</comment>
<dbReference type="AlphaFoldDB" id="A0A401ZPD3"/>
<evidence type="ECO:0000256" key="1">
    <source>
        <dbReference type="ARBA" id="ARBA00001917"/>
    </source>
</evidence>
<evidence type="ECO:0000256" key="5">
    <source>
        <dbReference type="ARBA" id="ARBA00024042"/>
    </source>
</evidence>
<dbReference type="EMBL" id="BIFQ01000002">
    <property type="protein sequence ID" value="GCE08739.1"/>
    <property type="molecule type" value="Genomic_DNA"/>
</dbReference>
<evidence type="ECO:0000256" key="2">
    <source>
        <dbReference type="ARBA" id="ARBA00022630"/>
    </source>
</evidence>
<dbReference type="GO" id="GO:0005737">
    <property type="term" value="C:cytoplasm"/>
    <property type="evidence" value="ECO:0007669"/>
    <property type="project" value="UniProtKB-ARBA"/>
</dbReference>
<keyword evidence="10" id="KW-1185">Reference proteome</keyword>
<keyword evidence="4" id="KW-0560">Oxidoreductase</keyword>
<keyword evidence="2 7" id="KW-0285">Flavoprotein</keyword>
<evidence type="ECO:0000313" key="10">
    <source>
        <dbReference type="Proteomes" id="UP000287224"/>
    </source>
</evidence>
<feature type="active site" description="Proton acceptor" evidence="6">
    <location>
        <position position="252"/>
    </location>
</feature>
<proteinExistence type="inferred from homology"/>
<dbReference type="GO" id="GO:0010181">
    <property type="term" value="F:FMN binding"/>
    <property type="evidence" value="ECO:0007669"/>
    <property type="project" value="InterPro"/>
</dbReference>
<keyword evidence="3 7" id="KW-0288">FMN</keyword>
<dbReference type="PANTHER" id="PTHR10578">
    <property type="entry name" value="S -2-HYDROXY-ACID OXIDASE-RELATED"/>
    <property type="match status" value="1"/>
</dbReference>
<feature type="binding site" evidence="7">
    <location>
        <position position="228"/>
    </location>
    <ligand>
        <name>FMN</name>
        <dbReference type="ChEBI" id="CHEBI:58210"/>
    </ligand>
</feature>